<dbReference type="GO" id="GO:0071555">
    <property type="term" value="P:cell wall organization"/>
    <property type="evidence" value="ECO:0007669"/>
    <property type="project" value="UniProtKB-KW"/>
</dbReference>
<evidence type="ECO:0000256" key="2">
    <source>
        <dbReference type="ARBA" id="ARBA00022692"/>
    </source>
</evidence>
<dbReference type="NCBIfam" id="TIGR00350">
    <property type="entry name" value="lytR_cpsA_psr"/>
    <property type="match status" value="1"/>
</dbReference>
<dbReference type="PANTHER" id="PTHR33392:SF6">
    <property type="entry name" value="POLYISOPRENYL-TEICHOIC ACID--PEPTIDOGLYCAN TEICHOIC ACID TRANSFERASE TAGU"/>
    <property type="match status" value="1"/>
</dbReference>
<protein>
    <submittedName>
        <fullName evidence="6">Transcriptional regulator</fullName>
    </submittedName>
</protein>
<evidence type="ECO:0000256" key="3">
    <source>
        <dbReference type="ARBA" id="ARBA00022968"/>
    </source>
</evidence>
<evidence type="ECO:0000256" key="1">
    <source>
        <dbReference type="ARBA" id="ARBA00006068"/>
    </source>
</evidence>
<keyword evidence="4" id="KW-0472">Membrane</keyword>
<proteinExistence type="inferred from homology"/>
<evidence type="ECO:0000313" key="7">
    <source>
        <dbReference type="Proteomes" id="UP000637720"/>
    </source>
</evidence>
<comment type="caution">
    <text evidence="6">The sequence shown here is derived from an EMBL/GenBank/DDBJ whole genome shotgun (WGS) entry which is preliminary data.</text>
</comment>
<dbReference type="PANTHER" id="PTHR33392">
    <property type="entry name" value="POLYISOPRENYL-TEICHOIC ACID--PEPTIDOGLYCAN TEICHOIC ACID TRANSFERASE TAGU"/>
    <property type="match status" value="1"/>
</dbReference>
<dbReference type="EMBL" id="BMOF01000009">
    <property type="protein sequence ID" value="GGJ95828.1"/>
    <property type="molecule type" value="Genomic_DNA"/>
</dbReference>
<comment type="similarity">
    <text evidence="1">Belongs to the LytR/CpsA/Psr (LCP) family.</text>
</comment>
<sequence>MRLRRSIKWLLGLIAVIVLASAGGWLYITMPHMEEGAPPPLPDYEFVPDEAVEKGQPFHVLLLGVDRRGNEPGRSDTMMLMRVEPDGTIRLISFMRDLYVPIPGRSEPDRLNHAFAYGGPDLVRKAIKENFGVDAQYYAVVDFHGFQRVIDVLGGVEVDVDHAMPPTGDLPGLSPGLQRLNGEQALRYVRFRQDAEGDFGRVRRQQQLIQAVAQEVKSVYGILQTPRLIKAAYPYVRTNLGLDELLRLAKAADWKPDATHNLRIPVDGSYTQQRIRGMAVLVPDLEANRKAIEAFLGESVWAKH</sequence>
<dbReference type="AlphaFoldDB" id="A0A8J3F9Z4"/>
<dbReference type="Proteomes" id="UP000637720">
    <property type="component" value="Unassembled WGS sequence"/>
</dbReference>
<feature type="domain" description="Cell envelope-related transcriptional attenuator" evidence="5">
    <location>
        <begin position="74"/>
        <end position="217"/>
    </location>
</feature>
<dbReference type="RefSeq" id="WP_054668847.1">
    <property type="nucleotide sequence ID" value="NZ_BMOF01000009.1"/>
</dbReference>
<keyword evidence="7" id="KW-1185">Reference proteome</keyword>
<reference evidence="6" key="2">
    <citation type="submission" date="2020-09" db="EMBL/GenBank/DDBJ databases">
        <authorList>
            <person name="Sun Q."/>
            <person name="Ohkuma M."/>
        </authorList>
    </citation>
    <scope>NUCLEOTIDE SEQUENCE</scope>
    <source>
        <strain evidence="6">JCM 14719</strain>
    </source>
</reference>
<evidence type="ECO:0000259" key="5">
    <source>
        <dbReference type="Pfam" id="PF03816"/>
    </source>
</evidence>
<organism evidence="6 7">
    <name type="scientific">Calditerricola satsumensis</name>
    <dbReference type="NCBI Taxonomy" id="373054"/>
    <lineage>
        <taxon>Bacteria</taxon>
        <taxon>Bacillati</taxon>
        <taxon>Bacillota</taxon>
        <taxon>Bacilli</taxon>
        <taxon>Bacillales</taxon>
        <taxon>Bacillaceae</taxon>
        <taxon>Calditerricola</taxon>
    </lineage>
</organism>
<accession>A0A8J3F9Z4</accession>
<dbReference type="InterPro" id="IPR004474">
    <property type="entry name" value="LytR_CpsA_psr"/>
</dbReference>
<evidence type="ECO:0000313" key="6">
    <source>
        <dbReference type="EMBL" id="GGJ95828.1"/>
    </source>
</evidence>
<dbReference type="Gene3D" id="3.40.630.190">
    <property type="entry name" value="LCP protein"/>
    <property type="match status" value="1"/>
</dbReference>
<keyword evidence="3" id="KW-0735">Signal-anchor</keyword>
<dbReference type="InterPro" id="IPR050922">
    <property type="entry name" value="LytR/CpsA/Psr_CW_biosynth"/>
</dbReference>
<dbReference type="Pfam" id="PF03816">
    <property type="entry name" value="LytR_cpsA_psr"/>
    <property type="match status" value="1"/>
</dbReference>
<reference evidence="6" key="1">
    <citation type="journal article" date="2014" name="Int. J. Syst. Evol. Microbiol.">
        <title>Complete genome sequence of Corynebacterium casei LMG S-19264T (=DSM 44701T), isolated from a smear-ripened cheese.</title>
        <authorList>
            <consortium name="US DOE Joint Genome Institute (JGI-PGF)"/>
            <person name="Walter F."/>
            <person name="Albersmeier A."/>
            <person name="Kalinowski J."/>
            <person name="Ruckert C."/>
        </authorList>
    </citation>
    <scope>NUCLEOTIDE SEQUENCE</scope>
    <source>
        <strain evidence="6">JCM 14719</strain>
    </source>
</reference>
<keyword evidence="2" id="KW-0812">Transmembrane</keyword>
<keyword evidence="4" id="KW-1133">Transmembrane helix</keyword>
<name>A0A8J3F9Z4_9BACI</name>
<gene>
    <name evidence="6" type="ORF">GCM10007043_06990</name>
</gene>
<evidence type="ECO:0000256" key="4">
    <source>
        <dbReference type="ARBA" id="ARBA00022989"/>
    </source>
</evidence>